<accession>A0A0R1EUR7</accession>
<evidence type="ECO:0000259" key="1">
    <source>
        <dbReference type="Pfam" id="PF25509"/>
    </source>
</evidence>
<dbReference type="Pfam" id="PF25509">
    <property type="entry name" value="DUF7916"/>
    <property type="match status" value="1"/>
</dbReference>
<proteinExistence type="predicted"/>
<dbReference type="InterPro" id="IPR011060">
    <property type="entry name" value="RibuloseP-bd_barrel"/>
</dbReference>
<dbReference type="AlphaFoldDB" id="A0A0R1EUR7"/>
<evidence type="ECO:0000313" key="3">
    <source>
        <dbReference type="Proteomes" id="UP000051984"/>
    </source>
</evidence>
<dbReference type="EMBL" id="AZCT01000002">
    <property type="protein sequence ID" value="KRK13196.1"/>
    <property type="molecule type" value="Genomic_DNA"/>
</dbReference>
<protein>
    <recommendedName>
        <fullName evidence="1">DUF7916 domain-containing protein</fullName>
    </recommendedName>
</protein>
<comment type="caution">
    <text evidence="2">The sequence shown here is derived from an EMBL/GenBank/DDBJ whole genome shotgun (WGS) entry which is preliminary data.</text>
</comment>
<evidence type="ECO:0000313" key="2">
    <source>
        <dbReference type="EMBL" id="KRK13196.1"/>
    </source>
</evidence>
<sequence length="329" mass="35369">MLSKKNMHVNLESLIGGHRKMVKRLLSASTSEVMQFNGQELKESIKASEGRIIVSENIVTQENLDSITTAEIAAAFGADMILCNRLDVYNPKIFGLYPGERDLYSAPKHDGKASIARLQKLVGRPIGINIEPIGDHPKMMENQISILPGCTASEAVIKKAEEMGFQFMVLTGNPGTGVTNAEIAHSIALAKTYFSGLIIAGKMHASGVDEPLMSEETAKRFIDAGADVILAPAVGSIPGFDEAALKAVVQVVHRAGGLVMSAIGTSQEGSGSRVLQEMAIRNKICGVDMQHVGDSAWGFESPVDNLYAVSKAIRGERHTIQRMARSINR</sequence>
<dbReference type="SUPFAM" id="SSF51366">
    <property type="entry name" value="Ribulose-phoshate binding barrel"/>
    <property type="match status" value="1"/>
</dbReference>
<organism evidence="2 3">
    <name type="scientific">Lacticaseibacillus zeae DSM 20178 = KCTC 3804</name>
    <dbReference type="NCBI Taxonomy" id="1423816"/>
    <lineage>
        <taxon>Bacteria</taxon>
        <taxon>Bacillati</taxon>
        <taxon>Bacillota</taxon>
        <taxon>Bacilli</taxon>
        <taxon>Lactobacillales</taxon>
        <taxon>Lactobacillaceae</taxon>
        <taxon>Lacticaseibacillus</taxon>
    </lineage>
</organism>
<dbReference type="PATRIC" id="fig|1423816.3.peg.1454"/>
<name>A0A0R1EUR7_LACZE</name>
<reference evidence="2 3" key="1">
    <citation type="journal article" date="2015" name="Genome Announc.">
        <title>Expanding the biotechnology potential of lactobacilli through comparative genomics of 213 strains and associated genera.</title>
        <authorList>
            <person name="Sun Z."/>
            <person name="Harris H.M."/>
            <person name="McCann A."/>
            <person name="Guo C."/>
            <person name="Argimon S."/>
            <person name="Zhang W."/>
            <person name="Yang X."/>
            <person name="Jeffery I.B."/>
            <person name="Cooney J.C."/>
            <person name="Kagawa T.F."/>
            <person name="Liu W."/>
            <person name="Song Y."/>
            <person name="Salvetti E."/>
            <person name="Wrobel A."/>
            <person name="Rasinkangas P."/>
            <person name="Parkhill J."/>
            <person name="Rea M.C."/>
            <person name="O'Sullivan O."/>
            <person name="Ritari J."/>
            <person name="Douillard F.P."/>
            <person name="Paul Ross R."/>
            <person name="Yang R."/>
            <person name="Briner A.E."/>
            <person name="Felis G.E."/>
            <person name="de Vos W.M."/>
            <person name="Barrangou R."/>
            <person name="Klaenhammer T.R."/>
            <person name="Caufield P.W."/>
            <person name="Cui Y."/>
            <person name="Zhang H."/>
            <person name="O'Toole P.W."/>
        </authorList>
    </citation>
    <scope>NUCLEOTIDE SEQUENCE [LARGE SCALE GENOMIC DNA]</scope>
    <source>
        <strain evidence="2 3">DSM 20178</strain>
    </source>
</reference>
<dbReference type="Proteomes" id="UP000051984">
    <property type="component" value="Unassembled WGS sequence"/>
</dbReference>
<feature type="domain" description="DUF7916" evidence="1">
    <location>
        <begin position="26"/>
        <end position="329"/>
    </location>
</feature>
<dbReference type="eggNOG" id="COG0826">
    <property type="taxonomic scope" value="Bacteria"/>
</dbReference>
<dbReference type="InterPro" id="IPR057238">
    <property type="entry name" value="DUF7916"/>
</dbReference>
<gene>
    <name evidence="2" type="ORF">FD51_GL001394</name>
</gene>